<dbReference type="Proteomes" id="UP000315295">
    <property type="component" value="Unassembled WGS sequence"/>
</dbReference>
<comment type="caution">
    <text evidence="1">The sequence shown here is derived from an EMBL/GenBank/DDBJ whole genome shotgun (WGS) entry which is preliminary data.</text>
</comment>
<evidence type="ECO:0000313" key="1">
    <source>
        <dbReference type="EMBL" id="TQD97306.1"/>
    </source>
</evidence>
<protein>
    <submittedName>
        <fullName evidence="1">Uncharacterized protein</fullName>
    </submittedName>
</protein>
<sequence length="89" mass="9820">MKSKAQKMQENQRDFKRNGLRLLHEQLLGIVEVAGYSTEDDDDDDDERDFWLLHGAAGETNLEDWAEGVTIAKLRCPGGGSGAVKEEGG</sequence>
<name>A0A540MEY8_MALBA</name>
<dbReference type="AlphaFoldDB" id="A0A540MEY8"/>
<proteinExistence type="predicted"/>
<keyword evidence="2" id="KW-1185">Reference proteome</keyword>
<accession>A0A540MEY8</accession>
<evidence type="ECO:0000313" key="2">
    <source>
        <dbReference type="Proteomes" id="UP000315295"/>
    </source>
</evidence>
<organism evidence="1 2">
    <name type="scientific">Malus baccata</name>
    <name type="common">Siberian crab apple</name>
    <name type="synonym">Pyrus baccata</name>
    <dbReference type="NCBI Taxonomy" id="106549"/>
    <lineage>
        <taxon>Eukaryota</taxon>
        <taxon>Viridiplantae</taxon>
        <taxon>Streptophyta</taxon>
        <taxon>Embryophyta</taxon>
        <taxon>Tracheophyta</taxon>
        <taxon>Spermatophyta</taxon>
        <taxon>Magnoliopsida</taxon>
        <taxon>eudicotyledons</taxon>
        <taxon>Gunneridae</taxon>
        <taxon>Pentapetalae</taxon>
        <taxon>rosids</taxon>
        <taxon>fabids</taxon>
        <taxon>Rosales</taxon>
        <taxon>Rosaceae</taxon>
        <taxon>Amygdaloideae</taxon>
        <taxon>Maleae</taxon>
        <taxon>Malus</taxon>
    </lineage>
</organism>
<dbReference type="EMBL" id="VIEB01000275">
    <property type="protein sequence ID" value="TQD97306.1"/>
    <property type="molecule type" value="Genomic_DNA"/>
</dbReference>
<gene>
    <name evidence="1" type="ORF">C1H46_017064</name>
</gene>
<reference evidence="1 2" key="1">
    <citation type="journal article" date="2019" name="G3 (Bethesda)">
        <title>Sequencing of a Wild Apple (Malus baccata) Genome Unravels the Differences Between Cultivated and Wild Apple Species Regarding Disease Resistance and Cold Tolerance.</title>
        <authorList>
            <person name="Chen X."/>
        </authorList>
    </citation>
    <scope>NUCLEOTIDE SEQUENCE [LARGE SCALE GENOMIC DNA]</scope>
    <source>
        <strain evidence="2">cv. Shandingzi</strain>
        <tissue evidence="1">Leaves</tissue>
    </source>
</reference>